<feature type="transmembrane region" description="Helical" evidence="1">
    <location>
        <begin position="153"/>
        <end position="173"/>
    </location>
</feature>
<comment type="caution">
    <text evidence="2">The sequence shown here is derived from an EMBL/GenBank/DDBJ whole genome shotgun (WGS) entry which is preliminary data.</text>
</comment>
<keyword evidence="1" id="KW-1133">Transmembrane helix</keyword>
<evidence type="ECO:0000313" key="3">
    <source>
        <dbReference type="Proteomes" id="UP000179880"/>
    </source>
</evidence>
<name>A0A1F6WHW5_9BACT</name>
<protein>
    <submittedName>
        <fullName evidence="2">Uncharacterized protein</fullName>
    </submittedName>
</protein>
<dbReference type="Proteomes" id="UP000179880">
    <property type="component" value="Unassembled WGS sequence"/>
</dbReference>
<dbReference type="EMBL" id="MFUH01000028">
    <property type="protein sequence ID" value="OGI81501.1"/>
    <property type="molecule type" value="Genomic_DNA"/>
</dbReference>
<sequence length="174" mass="20473">MTNEVILHFYHEGNFTKISKTTLESAIHFFENYDWDLQLKRKKELKLEHSPRIILENEQYSLVIEIEITHIKVLWGGRWNVGFIKDNKMRLINEGGNLLTKNQIKEIITLFFEMKYDFLTDTNIYSNFDEGSDISGTLATFFTKNNPVKRKKINFIISIILVFLSLIVLIVLIV</sequence>
<evidence type="ECO:0000256" key="1">
    <source>
        <dbReference type="SAM" id="Phobius"/>
    </source>
</evidence>
<dbReference type="AlphaFoldDB" id="A0A1F6WHW5"/>
<gene>
    <name evidence="2" type="ORF">A3B93_00705</name>
</gene>
<evidence type="ECO:0000313" key="2">
    <source>
        <dbReference type="EMBL" id="OGI81501.1"/>
    </source>
</evidence>
<proteinExistence type="predicted"/>
<keyword evidence="1" id="KW-0812">Transmembrane</keyword>
<organism evidence="2 3">
    <name type="scientific">Candidatus Nomurabacteria bacterium RIFCSPHIGHO2_02_FULL_42_24</name>
    <dbReference type="NCBI Taxonomy" id="1801757"/>
    <lineage>
        <taxon>Bacteria</taxon>
        <taxon>Candidatus Nomuraibacteriota</taxon>
    </lineage>
</organism>
<keyword evidence="1" id="KW-0472">Membrane</keyword>
<reference evidence="2 3" key="1">
    <citation type="journal article" date="2016" name="Nat. Commun.">
        <title>Thousands of microbial genomes shed light on interconnected biogeochemical processes in an aquifer system.</title>
        <authorList>
            <person name="Anantharaman K."/>
            <person name="Brown C.T."/>
            <person name="Hug L.A."/>
            <person name="Sharon I."/>
            <person name="Castelle C.J."/>
            <person name="Probst A.J."/>
            <person name="Thomas B.C."/>
            <person name="Singh A."/>
            <person name="Wilkins M.J."/>
            <person name="Karaoz U."/>
            <person name="Brodie E.L."/>
            <person name="Williams K.H."/>
            <person name="Hubbard S.S."/>
            <person name="Banfield J.F."/>
        </authorList>
    </citation>
    <scope>NUCLEOTIDE SEQUENCE [LARGE SCALE GENOMIC DNA]</scope>
</reference>
<accession>A0A1F6WHW5</accession>